<dbReference type="AlphaFoldDB" id="A0A6C0CWU2"/>
<reference evidence="1" key="1">
    <citation type="journal article" date="2020" name="Nature">
        <title>Giant virus diversity and host interactions through global metagenomics.</title>
        <authorList>
            <person name="Schulz F."/>
            <person name="Roux S."/>
            <person name="Paez-Espino D."/>
            <person name="Jungbluth S."/>
            <person name="Walsh D.A."/>
            <person name="Denef V.J."/>
            <person name="McMahon K.D."/>
            <person name="Konstantinidis K.T."/>
            <person name="Eloe-Fadrosh E.A."/>
            <person name="Kyrpides N.C."/>
            <person name="Woyke T."/>
        </authorList>
    </citation>
    <scope>NUCLEOTIDE SEQUENCE</scope>
    <source>
        <strain evidence="1">GVMAG-M-3300023110-24</strain>
    </source>
</reference>
<proteinExistence type="predicted"/>
<name>A0A6C0CWU2_9ZZZZ</name>
<accession>A0A6C0CWU2</accession>
<sequence>MIEILETYLKLSKDKESSLKDFLDDNTLKQINKYKLVDDIYLNDSVVLIKKNTLKIDHIGKVYRSNNNRISLRKSNGVNITVNMNHYYVFVKRVKNKNNDRIFYEMLLNHL</sequence>
<dbReference type="EMBL" id="MN739509">
    <property type="protein sequence ID" value="QHT09306.1"/>
    <property type="molecule type" value="Genomic_DNA"/>
</dbReference>
<protein>
    <submittedName>
        <fullName evidence="1">Uncharacterized protein</fullName>
    </submittedName>
</protein>
<organism evidence="1">
    <name type="scientific">viral metagenome</name>
    <dbReference type="NCBI Taxonomy" id="1070528"/>
    <lineage>
        <taxon>unclassified sequences</taxon>
        <taxon>metagenomes</taxon>
        <taxon>organismal metagenomes</taxon>
    </lineage>
</organism>
<evidence type="ECO:0000313" key="1">
    <source>
        <dbReference type="EMBL" id="QHT09306.1"/>
    </source>
</evidence>